<evidence type="ECO:0000313" key="2">
    <source>
        <dbReference type="Proteomes" id="UP000308652"/>
    </source>
</evidence>
<sequence>MYKLDSSESYYLNTYPKTVTFKDYSGLGLPLPSPTYLKIHASCARIAHLSGAADYIDMVLREMEDIKVLSEDGTSAELLNHAILSSNPHVSVF</sequence>
<evidence type="ECO:0008006" key="3">
    <source>
        <dbReference type="Google" id="ProtNLM"/>
    </source>
</evidence>
<organism evidence="1 2">
    <name type="scientific">Crucibulum laeve</name>
    <dbReference type="NCBI Taxonomy" id="68775"/>
    <lineage>
        <taxon>Eukaryota</taxon>
        <taxon>Fungi</taxon>
        <taxon>Dikarya</taxon>
        <taxon>Basidiomycota</taxon>
        <taxon>Agaricomycotina</taxon>
        <taxon>Agaricomycetes</taxon>
        <taxon>Agaricomycetidae</taxon>
        <taxon>Agaricales</taxon>
        <taxon>Agaricineae</taxon>
        <taxon>Nidulariaceae</taxon>
        <taxon>Crucibulum</taxon>
    </lineage>
</organism>
<gene>
    <name evidence="1" type="ORF">BDQ12DRAFT_254862</name>
</gene>
<dbReference type="AlphaFoldDB" id="A0A5C3LWF2"/>
<dbReference type="Proteomes" id="UP000308652">
    <property type="component" value="Unassembled WGS sequence"/>
</dbReference>
<accession>A0A5C3LWF2</accession>
<reference evidence="1 2" key="1">
    <citation type="journal article" date="2019" name="Nat. Ecol. Evol.">
        <title>Megaphylogeny resolves global patterns of mushroom evolution.</title>
        <authorList>
            <person name="Varga T."/>
            <person name="Krizsan K."/>
            <person name="Foldi C."/>
            <person name="Dima B."/>
            <person name="Sanchez-Garcia M."/>
            <person name="Sanchez-Ramirez S."/>
            <person name="Szollosi G.J."/>
            <person name="Szarkandi J.G."/>
            <person name="Papp V."/>
            <person name="Albert L."/>
            <person name="Andreopoulos W."/>
            <person name="Angelini C."/>
            <person name="Antonin V."/>
            <person name="Barry K.W."/>
            <person name="Bougher N.L."/>
            <person name="Buchanan P."/>
            <person name="Buyck B."/>
            <person name="Bense V."/>
            <person name="Catcheside P."/>
            <person name="Chovatia M."/>
            <person name="Cooper J."/>
            <person name="Damon W."/>
            <person name="Desjardin D."/>
            <person name="Finy P."/>
            <person name="Geml J."/>
            <person name="Haridas S."/>
            <person name="Hughes K."/>
            <person name="Justo A."/>
            <person name="Karasinski D."/>
            <person name="Kautmanova I."/>
            <person name="Kiss B."/>
            <person name="Kocsube S."/>
            <person name="Kotiranta H."/>
            <person name="LaButti K.M."/>
            <person name="Lechner B.E."/>
            <person name="Liimatainen K."/>
            <person name="Lipzen A."/>
            <person name="Lukacs Z."/>
            <person name="Mihaltcheva S."/>
            <person name="Morgado L.N."/>
            <person name="Niskanen T."/>
            <person name="Noordeloos M.E."/>
            <person name="Ohm R.A."/>
            <person name="Ortiz-Santana B."/>
            <person name="Ovrebo C."/>
            <person name="Racz N."/>
            <person name="Riley R."/>
            <person name="Savchenko A."/>
            <person name="Shiryaev A."/>
            <person name="Soop K."/>
            <person name="Spirin V."/>
            <person name="Szebenyi C."/>
            <person name="Tomsovsky M."/>
            <person name="Tulloss R.E."/>
            <person name="Uehling J."/>
            <person name="Grigoriev I.V."/>
            <person name="Vagvolgyi C."/>
            <person name="Papp T."/>
            <person name="Martin F.M."/>
            <person name="Miettinen O."/>
            <person name="Hibbett D.S."/>
            <person name="Nagy L.G."/>
        </authorList>
    </citation>
    <scope>NUCLEOTIDE SEQUENCE [LARGE SCALE GENOMIC DNA]</scope>
    <source>
        <strain evidence="1 2">CBS 166.37</strain>
    </source>
</reference>
<evidence type="ECO:0000313" key="1">
    <source>
        <dbReference type="EMBL" id="TFK36248.1"/>
    </source>
</evidence>
<dbReference type="STRING" id="68775.A0A5C3LWF2"/>
<protein>
    <recommendedName>
        <fullName evidence="3">HNH nuclease domain-containing protein</fullName>
    </recommendedName>
</protein>
<name>A0A5C3LWF2_9AGAR</name>
<dbReference type="OrthoDB" id="2104739at2759"/>
<keyword evidence="2" id="KW-1185">Reference proteome</keyword>
<proteinExistence type="predicted"/>
<dbReference type="EMBL" id="ML213615">
    <property type="protein sequence ID" value="TFK36248.1"/>
    <property type="molecule type" value="Genomic_DNA"/>
</dbReference>